<protein>
    <submittedName>
        <fullName evidence="8">TonB family protein</fullName>
    </submittedName>
</protein>
<dbReference type="GO" id="GO:0055085">
    <property type="term" value="P:transmembrane transport"/>
    <property type="evidence" value="ECO:0007669"/>
    <property type="project" value="InterPro"/>
</dbReference>
<evidence type="ECO:0000256" key="3">
    <source>
        <dbReference type="ARBA" id="ARBA00022989"/>
    </source>
</evidence>
<keyword evidence="9" id="KW-1185">Reference proteome</keyword>
<dbReference type="EMBL" id="SHKW01000001">
    <property type="protein sequence ID" value="RZU42803.1"/>
    <property type="molecule type" value="Genomic_DNA"/>
</dbReference>
<feature type="transmembrane region" description="Helical" evidence="6">
    <location>
        <begin position="33"/>
        <end position="54"/>
    </location>
</feature>
<dbReference type="Pfam" id="PF03544">
    <property type="entry name" value="TonB_C"/>
    <property type="match status" value="1"/>
</dbReference>
<feature type="compositionally biased region" description="Low complexity" evidence="5">
    <location>
        <begin position="209"/>
        <end position="223"/>
    </location>
</feature>
<comment type="subcellular location">
    <subcellularLocation>
        <location evidence="1">Membrane</location>
        <topology evidence="1">Single-pass membrane protein</topology>
    </subcellularLocation>
</comment>
<gene>
    <name evidence="8" type="ORF">BDD14_4399</name>
</gene>
<keyword evidence="4 6" id="KW-0472">Membrane</keyword>
<dbReference type="Proteomes" id="UP000292958">
    <property type="component" value="Unassembled WGS sequence"/>
</dbReference>
<dbReference type="GO" id="GO:0016020">
    <property type="term" value="C:membrane"/>
    <property type="evidence" value="ECO:0007669"/>
    <property type="project" value="UniProtKB-SubCell"/>
</dbReference>
<dbReference type="Gene3D" id="3.30.1150.10">
    <property type="match status" value="1"/>
</dbReference>
<dbReference type="NCBIfam" id="TIGR01352">
    <property type="entry name" value="tonB_Cterm"/>
    <property type="match status" value="1"/>
</dbReference>
<keyword evidence="2 6" id="KW-0812">Transmembrane</keyword>
<evidence type="ECO:0000256" key="6">
    <source>
        <dbReference type="SAM" id="Phobius"/>
    </source>
</evidence>
<evidence type="ECO:0000256" key="5">
    <source>
        <dbReference type="SAM" id="MobiDB-lite"/>
    </source>
</evidence>
<dbReference type="RefSeq" id="WP_130420883.1">
    <property type="nucleotide sequence ID" value="NZ_SHKW01000001.1"/>
</dbReference>
<reference evidence="8 9" key="1">
    <citation type="submission" date="2019-02" db="EMBL/GenBank/DDBJ databases">
        <title>Genomic Encyclopedia of Archaeal and Bacterial Type Strains, Phase II (KMG-II): from individual species to whole genera.</title>
        <authorList>
            <person name="Goeker M."/>
        </authorList>
    </citation>
    <scope>NUCLEOTIDE SEQUENCE [LARGE SCALE GENOMIC DNA]</scope>
    <source>
        <strain evidence="8 9">DSM 18101</strain>
    </source>
</reference>
<dbReference type="InterPro" id="IPR037682">
    <property type="entry name" value="TonB_C"/>
</dbReference>
<evidence type="ECO:0000259" key="7">
    <source>
        <dbReference type="PROSITE" id="PS52015"/>
    </source>
</evidence>
<evidence type="ECO:0000313" key="8">
    <source>
        <dbReference type="EMBL" id="RZU42803.1"/>
    </source>
</evidence>
<evidence type="ECO:0000256" key="4">
    <source>
        <dbReference type="ARBA" id="ARBA00023136"/>
    </source>
</evidence>
<comment type="caution">
    <text evidence="8">The sequence shown here is derived from an EMBL/GenBank/DDBJ whole genome shotgun (WGS) entry which is preliminary data.</text>
</comment>
<dbReference type="OrthoDB" id="115028at2"/>
<dbReference type="SUPFAM" id="SSF74653">
    <property type="entry name" value="TolA/TonB C-terminal domain"/>
    <property type="match status" value="1"/>
</dbReference>
<name>A0A4Q7YZY1_9BACT</name>
<organism evidence="8 9">
    <name type="scientific">Edaphobacter modestus</name>
    <dbReference type="NCBI Taxonomy" id="388466"/>
    <lineage>
        <taxon>Bacteria</taxon>
        <taxon>Pseudomonadati</taxon>
        <taxon>Acidobacteriota</taxon>
        <taxon>Terriglobia</taxon>
        <taxon>Terriglobales</taxon>
        <taxon>Acidobacteriaceae</taxon>
        <taxon>Edaphobacter</taxon>
    </lineage>
</organism>
<accession>A0A4Q7YZY1</accession>
<sequence>MAKPLHTDDLSPPSVQFSHFGVLHDGQQSKGSLFTSITVNVVIAIIVCIVGAAAKKIEETHRLTEVTLSLPPKPIEPIRPKIIPKPLPAPPVAKVEPPKIRMPEVKPPEPIKPVEVKMAQPAPEVPPAPPKRVTAPAAPKPVSLAHPQAASVVNESPHPSPVALGRPDNPIAPSNRPATSSVDLGQKGAPGMPASNTGAGPRATAVNLGSGSPGSQSMSGNGSRPVQGVKLGVPGGTGPLNSTSRTASTGPVNLGQAVPPMPKAPTPAATAAKAPKVLYKPRPEYTQEAIKLRIEGTVSVRLHVSATGVVQVLGVTSDLGHGLGESAIRAVQATRFQPATDASGNPVDWEGIVNVVFQLAG</sequence>
<feature type="domain" description="TonB C-terminal" evidence="7">
    <location>
        <begin position="270"/>
        <end position="361"/>
    </location>
</feature>
<dbReference type="InterPro" id="IPR006260">
    <property type="entry name" value="TonB/TolA_C"/>
</dbReference>
<feature type="region of interest" description="Disordered" evidence="5">
    <location>
        <begin position="121"/>
        <end position="224"/>
    </location>
</feature>
<keyword evidence="3 6" id="KW-1133">Transmembrane helix</keyword>
<evidence type="ECO:0000256" key="2">
    <source>
        <dbReference type="ARBA" id="ARBA00022692"/>
    </source>
</evidence>
<evidence type="ECO:0000313" key="9">
    <source>
        <dbReference type="Proteomes" id="UP000292958"/>
    </source>
</evidence>
<evidence type="ECO:0000256" key="1">
    <source>
        <dbReference type="ARBA" id="ARBA00004167"/>
    </source>
</evidence>
<proteinExistence type="predicted"/>
<dbReference type="PROSITE" id="PS52015">
    <property type="entry name" value="TONB_CTD"/>
    <property type="match status" value="1"/>
</dbReference>
<dbReference type="AlphaFoldDB" id="A0A4Q7YZY1"/>